<dbReference type="GO" id="GO:0000014">
    <property type="term" value="F:single-stranded DNA endodeoxyribonuclease activity"/>
    <property type="evidence" value="ECO:0007669"/>
    <property type="project" value="TreeGrafter"/>
</dbReference>
<feature type="binding site" evidence="9">
    <location>
        <position position="114"/>
    </location>
    <ligand>
        <name>Mg(2+)</name>
        <dbReference type="ChEBI" id="CHEBI:18420"/>
        <note>catalytic</note>
    </ligand>
</feature>
<dbReference type="GO" id="GO:0004521">
    <property type="term" value="F:RNA endonuclease activity"/>
    <property type="evidence" value="ECO:0007669"/>
    <property type="project" value="TreeGrafter"/>
</dbReference>
<accession>A0A2G4YM69</accession>
<dbReference type="Pfam" id="PF01223">
    <property type="entry name" value="Endonuclease_NS"/>
    <property type="match status" value="1"/>
</dbReference>
<dbReference type="CDD" id="cd00091">
    <property type="entry name" value="NUC"/>
    <property type="match status" value="1"/>
</dbReference>
<name>A0A2G4YM69_9PROT</name>
<evidence type="ECO:0000313" key="14">
    <source>
        <dbReference type="Proteomes" id="UP000229730"/>
    </source>
</evidence>
<dbReference type="Gene3D" id="3.40.570.10">
    <property type="entry name" value="Extracellular Endonuclease, subunit A"/>
    <property type="match status" value="1"/>
</dbReference>
<comment type="cofactor">
    <cofactor evidence="1 10">
        <name>Mg(2+)</name>
        <dbReference type="ChEBI" id="CHEBI:18420"/>
    </cofactor>
</comment>
<evidence type="ECO:0000256" key="6">
    <source>
        <dbReference type="ARBA" id="ARBA00022801"/>
    </source>
</evidence>
<dbReference type="InterPro" id="IPR001604">
    <property type="entry name" value="Endo_G_ENPP1-like_dom"/>
</dbReference>
<feature type="domain" description="ENPP1-3/EXOG-like endonuclease/phosphodiesterase" evidence="11">
    <location>
        <begin position="23"/>
        <end position="224"/>
    </location>
</feature>
<protein>
    <recommendedName>
        <fullName evidence="10">Endonuclease</fullName>
        <ecNumber evidence="10">3.1.30.-</ecNumber>
    </recommendedName>
</protein>
<dbReference type="InParanoid" id="A0A2G4YM69"/>
<evidence type="ECO:0000256" key="8">
    <source>
        <dbReference type="PIRSR" id="PIRSR640255-1"/>
    </source>
</evidence>
<evidence type="ECO:0000256" key="5">
    <source>
        <dbReference type="ARBA" id="ARBA00022759"/>
    </source>
</evidence>
<dbReference type="OrthoDB" id="9811262at2"/>
<dbReference type="AlphaFoldDB" id="A0A2G4YM69"/>
<dbReference type="InterPro" id="IPR044929">
    <property type="entry name" value="DNA/RNA_non-sp_Endonuclease_sf"/>
</dbReference>
<dbReference type="SMART" id="SM00892">
    <property type="entry name" value="Endonuclease_NS"/>
    <property type="match status" value="1"/>
</dbReference>
<sequence>MDLPSLRRETRYGMPAADKILFNRYYVLGYSYYFRQAKWALEIIDPTDIGLDRMDNFRPDYRLPDMFRTDLEDYAKSGLDRGHLVASANQRGIALQNSETFLLSNMAPQRPQFNRAIWRELEEAVRTLNQKPRILETYVICGPLFYFDQPVEFIGADDDNEVEVPIPNAFFKSILTENDKGRLHMWSFILPNAASDKPLADYQVPTTKIEKYAGVQLWDRLEGSKILNEKKKIRPLW</sequence>
<dbReference type="PANTHER" id="PTHR13966">
    <property type="entry name" value="ENDONUCLEASE RELATED"/>
    <property type="match status" value="1"/>
</dbReference>
<dbReference type="PROSITE" id="PS01070">
    <property type="entry name" value="NUCLEASE_NON_SPEC"/>
    <property type="match status" value="1"/>
</dbReference>
<evidence type="ECO:0000256" key="9">
    <source>
        <dbReference type="PIRSR" id="PIRSR640255-2"/>
    </source>
</evidence>
<dbReference type="EC" id="3.1.30.-" evidence="10"/>
<evidence type="ECO:0000259" key="11">
    <source>
        <dbReference type="SMART" id="SM00477"/>
    </source>
</evidence>
<feature type="active site" description="Proton acceptor" evidence="8">
    <location>
        <position position="83"/>
    </location>
</feature>
<evidence type="ECO:0000256" key="1">
    <source>
        <dbReference type="ARBA" id="ARBA00001946"/>
    </source>
</evidence>
<keyword evidence="3 10" id="KW-0540">Nuclease</keyword>
<dbReference type="InterPro" id="IPR040255">
    <property type="entry name" value="Non-specific_endonuclease"/>
</dbReference>
<dbReference type="GO" id="GO:0046872">
    <property type="term" value="F:metal ion binding"/>
    <property type="evidence" value="ECO:0007669"/>
    <property type="project" value="UniProtKB-KW"/>
</dbReference>
<evidence type="ECO:0000259" key="12">
    <source>
        <dbReference type="SMART" id="SM00892"/>
    </source>
</evidence>
<proteinExistence type="inferred from homology"/>
<evidence type="ECO:0000313" key="13">
    <source>
        <dbReference type="EMBL" id="PHZ83429.1"/>
    </source>
</evidence>
<dbReference type="SMART" id="SM00477">
    <property type="entry name" value="NUC"/>
    <property type="match status" value="1"/>
</dbReference>
<evidence type="ECO:0000256" key="10">
    <source>
        <dbReference type="RuleBase" id="RU366055"/>
    </source>
</evidence>
<dbReference type="InterPro" id="IPR020821">
    <property type="entry name" value="ENPP1-3/EXOG-like_nuc-like"/>
</dbReference>
<dbReference type="RefSeq" id="WP_099475322.1">
    <property type="nucleotide sequence ID" value="NZ_CP041025.1"/>
</dbReference>
<evidence type="ECO:0000256" key="7">
    <source>
        <dbReference type="ARBA" id="ARBA00022842"/>
    </source>
</evidence>
<dbReference type="GO" id="GO:0003676">
    <property type="term" value="F:nucleic acid binding"/>
    <property type="evidence" value="ECO:0007669"/>
    <property type="project" value="InterPro"/>
</dbReference>
<dbReference type="Proteomes" id="UP000229730">
    <property type="component" value="Unassembled WGS sequence"/>
</dbReference>
<keyword evidence="5 10" id="KW-0255">Endonuclease</keyword>
<gene>
    <name evidence="13" type="ORF">CRD36_17890</name>
</gene>
<keyword evidence="4 9" id="KW-0479">Metal-binding</keyword>
<evidence type="ECO:0000256" key="4">
    <source>
        <dbReference type="ARBA" id="ARBA00022723"/>
    </source>
</evidence>
<keyword evidence="7" id="KW-0460">Magnesium</keyword>
<dbReference type="InterPro" id="IPR044925">
    <property type="entry name" value="His-Me_finger_sf"/>
</dbReference>
<dbReference type="InterPro" id="IPR018524">
    <property type="entry name" value="DNA/RNA_endonuclease_AS"/>
</dbReference>
<keyword evidence="6 10" id="KW-0378">Hydrolase</keyword>
<reference evidence="13 14" key="1">
    <citation type="submission" date="2017-10" db="EMBL/GenBank/DDBJ databases">
        <title>Frigbacter circumglobatus gen. nov. sp. nov., isolated from sediment cultured in situ.</title>
        <authorList>
            <person name="Zhao Z."/>
        </authorList>
    </citation>
    <scope>NUCLEOTIDE SEQUENCE [LARGE SCALE GENOMIC DNA]</scope>
    <source>
        <strain evidence="13 14">ZYL</strain>
    </source>
</reference>
<keyword evidence="14" id="KW-1185">Reference proteome</keyword>
<dbReference type="SUPFAM" id="SSF54060">
    <property type="entry name" value="His-Me finger endonucleases"/>
    <property type="match status" value="1"/>
</dbReference>
<evidence type="ECO:0000256" key="2">
    <source>
        <dbReference type="ARBA" id="ARBA00010052"/>
    </source>
</evidence>
<comment type="similarity">
    <text evidence="2 10">Belongs to the DNA/RNA non-specific endonuclease family.</text>
</comment>
<evidence type="ECO:0000256" key="3">
    <source>
        <dbReference type="ARBA" id="ARBA00022722"/>
    </source>
</evidence>
<comment type="caution">
    <text evidence="13">The sequence shown here is derived from an EMBL/GenBank/DDBJ whole genome shotgun (WGS) entry which is preliminary data.</text>
</comment>
<dbReference type="PANTHER" id="PTHR13966:SF5">
    <property type="entry name" value="ENDONUCLEASE G, MITOCHONDRIAL"/>
    <property type="match status" value="1"/>
</dbReference>
<organism evidence="13 14">
    <name type="scientific">Paremcibacter congregatus</name>
    <dbReference type="NCBI Taxonomy" id="2043170"/>
    <lineage>
        <taxon>Bacteria</taxon>
        <taxon>Pseudomonadati</taxon>
        <taxon>Pseudomonadota</taxon>
        <taxon>Alphaproteobacteria</taxon>
        <taxon>Emcibacterales</taxon>
        <taxon>Emcibacteraceae</taxon>
        <taxon>Paremcibacter</taxon>
    </lineage>
</organism>
<feature type="domain" description="DNA/RNA non-specific endonuclease/pyrophosphatase/phosphodiesterase" evidence="12">
    <location>
        <begin position="22"/>
        <end position="224"/>
    </location>
</feature>
<dbReference type="EMBL" id="PDEM01000033">
    <property type="protein sequence ID" value="PHZ83429.1"/>
    <property type="molecule type" value="Genomic_DNA"/>
</dbReference>